<evidence type="ECO:0000313" key="3">
    <source>
        <dbReference type="Proteomes" id="UP000078541"/>
    </source>
</evidence>
<evidence type="ECO:0000313" key="2">
    <source>
        <dbReference type="EMBL" id="KYN39300.1"/>
    </source>
</evidence>
<keyword evidence="1" id="KW-0472">Membrane</keyword>
<dbReference type="Proteomes" id="UP000078541">
    <property type="component" value="Unassembled WGS sequence"/>
</dbReference>
<keyword evidence="3" id="KW-1185">Reference proteome</keyword>
<protein>
    <submittedName>
        <fullName evidence="2">Uncharacterized protein</fullName>
    </submittedName>
</protein>
<evidence type="ECO:0000256" key="1">
    <source>
        <dbReference type="SAM" id="Phobius"/>
    </source>
</evidence>
<organism evidence="2 3">
    <name type="scientific">Trachymyrmex septentrionalis</name>
    <dbReference type="NCBI Taxonomy" id="34720"/>
    <lineage>
        <taxon>Eukaryota</taxon>
        <taxon>Metazoa</taxon>
        <taxon>Ecdysozoa</taxon>
        <taxon>Arthropoda</taxon>
        <taxon>Hexapoda</taxon>
        <taxon>Insecta</taxon>
        <taxon>Pterygota</taxon>
        <taxon>Neoptera</taxon>
        <taxon>Endopterygota</taxon>
        <taxon>Hymenoptera</taxon>
        <taxon>Apocrita</taxon>
        <taxon>Aculeata</taxon>
        <taxon>Formicoidea</taxon>
        <taxon>Formicidae</taxon>
        <taxon>Myrmicinae</taxon>
        <taxon>Trachymyrmex</taxon>
    </lineage>
</organism>
<feature type="transmembrane region" description="Helical" evidence="1">
    <location>
        <begin position="173"/>
        <end position="191"/>
    </location>
</feature>
<dbReference type="AlphaFoldDB" id="A0A151JX58"/>
<feature type="transmembrane region" description="Helical" evidence="1">
    <location>
        <begin position="142"/>
        <end position="167"/>
    </location>
</feature>
<keyword evidence="1" id="KW-1133">Transmembrane helix</keyword>
<dbReference type="STRING" id="34720.A0A151JX58"/>
<dbReference type="EMBL" id="KQ981615">
    <property type="protein sequence ID" value="KYN39300.1"/>
    <property type="molecule type" value="Genomic_DNA"/>
</dbReference>
<reference evidence="2 3" key="1">
    <citation type="submission" date="2016-03" db="EMBL/GenBank/DDBJ databases">
        <title>Trachymyrmex septentrionalis WGS genome.</title>
        <authorList>
            <person name="Nygaard S."/>
            <person name="Hu H."/>
            <person name="Boomsma J."/>
            <person name="Zhang G."/>
        </authorList>
    </citation>
    <scope>NUCLEOTIDE SEQUENCE [LARGE SCALE GENOMIC DNA]</scope>
    <source>
        <strain evidence="2">Tsep2-gDNA-1</strain>
        <tissue evidence="2">Whole body</tissue>
    </source>
</reference>
<feature type="transmembrane region" description="Helical" evidence="1">
    <location>
        <begin position="225"/>
        <end position="249"/>
    </location>
</feature>
<accession>A0A151JX58</accession>
<proteinExistence type="predicted"/>
<keyword evidence="1" id="KW-0812">Transmembrane</keyword>
<feature type="transmembrane region" description="Helical" evidence="1">
    <location>
        <begin position="196"/>
        <end position="219"/>
    </location>
</feature>
<name>A0A151JX58_9HYME</name>
<gene>
    <name evidence="2" type="ORF">ALC56_06324</name>
</gene>
<sequence length="269" mass="31944">MYSSRSSRNKDPSGATIRTISSITSNLIQISERMKDENNGAIMTEFVGLRAKMYAVRVEGKKDTKKVKGVKSNVVAQITQITFDDYTRCLNEEIEMTRRQSCIRSKLHEVYTISESKIALSIHTMTNDTSYRIQWRRYRGEIGGYLCNICTYQRLYFYYIFTFFYIFIRRTCIILYLTLCISFYVFLNILVQSTYLLLLCTIIIIIYALCFYVVYKYYYYVLYSIIYYVLLLFFITCIVHLYTYFISVYSKNGKDNKKNILHVYILILL</sequence>